<gene>
    <name evidence="1" type="ORF">U9M48_024523</name>
</gene>
<sequence>MLFLALHEFSEGEAWMGRLASRPRLAEGQNCYGPRPPNQENWRGIRLGKQRIKGRAARTVEESEVEDE</sequence>
<evidence type="ECO:0000313" key="2">
    <source>
        <dbReference type="Proteomes" id="UP001341281"/>
    </source>
</evidence>
<evidence type="ECO:0000313" key="1">
    <source>
        <dbReference type="EMBL" id="WVZ76558.1"/>
    </source>
</evidence>
<dbReference type="EMBL" id="CP144749">
    <property type="protein sequence ID" value="WVZ76558.1"/>
    <property type="molecule type" value="Genomic_DNA"/>
</dbReference>
<proteinExistence type="predicted"/>
<dbReference type="AlphaFoldDB" id="A0AAQ3WW12"/>
<organism evidence="1 2">
    <name type="scientific">Paspalum notatum var. saurae</name>
    <dbReference type="NCBI Taxonomy" id="547442"/>
    <lineage>
        <taxon>Eukaryota</taxon>
        <taxon>Viridiplantae</taxon>
        <taxon>Streptophyta</taxon>
        <taxon>Embryophyta</taxon>
        <taxon>Tracheophyta</taxon>
        <taxon>Spermatophyta</taxon>
        <taxon>Magnoliopsida</taxon>
        <taxon>Liliopsida</taxon>
        <taxon>Poales</taxon>
        <taxon>Poaceae</taxon>
        <taxon>PACMAD clade</taxon>
        <taxon>Panicoideae</taxon>
        <taxon>Andropogonodae</taxon>
        <taxon>Paspaleae</taxon>
        <taxon>Paspalinae</taxon>
        <taxon>Paspalum</taxon>
    </lineage>
</organism>
<name>A0AAQ3WW12_PASNO</name>
<keyword evidence="2" id="KW-1185">Reference proteome</keyword>
<dbReference type="Proteomes" id="UP001341281">
    <property type="component" value="Chromosome 05"/>
</dbReference>
<reference evidence="1 2" key="1">
    <citation type="submission" date="2024-02" db="EMBL/GenBank/DDBJ databases">
        <title>High-quality chromosome-scale genome assembly of Pensacola bahiagrass (Paspalum notatum Flugge var. saurae).</title>
        <authorList>
            <person name="Vega J.M."/>
            <person name="Podio M."/>
            <person name="Orjuela J."/>
            <person name="Siena L.A."/>
            <person name="Pessino S.C."/>
            <person name="Combes M.C."/>
            <person name="Mariac C."/>
            <person name="Albertini E."/>
            <person name="Pupilli F."/>
            <person name="Ortiz J.P.A."/>
            <person name="Leblanc O."/>
        </authorList>
    </citation>
    <scope>NUCLEOTIDE SEQUENCE [LARGE SCALE GENOMIC DNA]</scope>
    <source>
        <strain evidence="1">R1</strain>
        <tissue evidence="1">Leaf</tissue>
    </source>
</reference>
<protein>
    <submittedName>
        <fullName evidence="1">Uncharacterized protein</fullName>
    </submittedName>
</protein>
<accession>A0AAQ3WW12</accession>